<comment type="caution">
    <text evidence="2">The sequence shown here is derived from an EMBL/GenBank/DDBJ whole genome shotgun (WGS) entry which is preliminary data.</text>
</comment>
<evidence type="ECO:0000313" key="3">
    <source>
        <dbReference type="Proteomes" id="UP000641454"/>
    </source>
</evidence>
<dbReference type="RefSeq" id="WP_187017373.1">
    <property type="nucleotide sequence ID" value="NZ_JACRUK010000006.1"/>
</dbReference>
<dbReference type="Proteomes" id="UP000641454">
    <property type="component" value="Unassembled WGS sequence"/>
</dbReference>
<reference evidence="2 3" key="1">
    <citation type="submission" date="2020-08" db="EMBL/GenBank/DDBJ databases">
        <title>Description of novel Flavobacterium F-392 isolate.</title>
        <authorList>
            <person name="Saticioglu I.B."/>
            <person name="Duman M."/>
            <person name="Altun S."/>
        </authorList>
    </citation>
    <scope>NUCLEOTIDE SEQUENCE [LARGE SCALE GENOMIC DNA]</scope>
    <source>
        <strain evidence="2 3">F-392</strain>
    </source>
</reference>
<sequence length="119" mass="13044">MRKIYFVLVVLLGFLLMPETAMACGKSVKKEQCSKEVKAKAVAKDCCGMTHHSTSKKCTGKCGHSLCSVSVVNAAIPLVAEFELPSSLFDFELQKPKNHYSATFPLDGYSSIWLIPKIS</sequence>
<keyword evidence="1" id="KW-0732">Signal</keyword>
<name>A0A923SIW5_9FLAO</name>
<evidence type="ECO:0000313" key="2">
    <source>
        <dbReference type="EMBL" id="MBC5843703.1"/>
    </source>
</evidence>
<dbReference type="AlphaFoldDB" id="A0A923SIW5"/>
<accession>A0A923SIW5</accession>
<gene>
    <name evidence="2" type="ORF">H8R25_04525</name>
</gene>
<protein>
    <submittedName>
        <fullName evidence="2">Uncharacterized protein</fullName>
    </submittedName>
</protein>
<proteinExistence type="predicted"/>
<feature type="chain" id="PRO_5038127870" evidence="1">
    <location>
        <begin position="24"/>
        <end position="119"/>
    </location>
</feature>
<dbReference type="EMBL" id="JACRUL010000006">
    <property type="protein sequence ID" value="MBC5843703.1"/>
    <property type="molecule type" value="Genomic_DNA"/>
</dbReference>
<keyword evidence="3" id="KW-1185">Reference proteome</keyword>
<organism evidence="2 3">
    <name type="scientific">Flavobacterium muglaense</name>
    <dbReference type="NCBI Taxonomy" id="2764716"/>
    <lineage>
        <taxon>Bacteria</taxon>
        <taxon>Pseudomonadati</taxon>
        <taxon>Bacteroidota</taxon>
        <taxon>Flavobacteriia</taxon>
        <taxon>Flavobacteriales</taxon>
        <taxon>Flavobacteriaceae</taxon>
        <taxon>Flavobacterium</taxon>
    </lineage>
</organism>
<feature type="signal peptide" evidence="1">
    <location>
        <begin position="1"/>
        <end position="23"/>
    </location>
</feature>
<evidence type="ECO:0000256" key="1">
    <source>
        <dbReference type="SAM" id="SignalP"/>
    </source>
</evidence>